<reference evidence="1 2" key="1">
    <citation type="journal article" date="2015" name="Genome Announc.">
        <title>Complete Genome Sequence of Caulobacter crescentus Siphophage Sansa.</title>
        <authorList>
            <person name="Vara L."/>
            <person name="Kane A.A."/>
            <person name="Cahill J.L."/>
            <person name="Rasche E.S."/>
            <person name="Kuty Everett G.F."/>
        </authorList>
    </citation>
    <scope>NUCLEOTIDE SEQUENCE [LARGE SCALE GENOMIC DNA]</scope>
</reference>
<evidence type="ECO:0000313" key="2">
    <source>
        <dbReference type="Proteomes" id="UP000225322"/>
    </source>
</evidence>
<evidence type="ECO:0000313" key="1">
    <source>
        <dbReference type="EMBL" id="AKU43503.1"/>
    </source>
</evidence>
<organism evidence="1 2">
    <name type="scientific">Caulobacter phage Sansa</name>
    <dbReference type="NCBI Taxonomy" id="1675600"/>
    <lineage>
        <taxon>Viruses</taxon>
        <taxon>Duplodnaviria</taxon>
        <taxon>Heunggongvirae</taxon>
        <taxon>Uroviricota</taxon>
        <taxon>Caudoviricetes</taxon>
        <taxon>Sansavirus</taxon>
        <taxon>Sansavirus sansa</taxon>
        <taxon>Caulobacter virus Sansa</taxon>
    </lineage>
</organism>
<name>A0A0K1LMR8_9CAUD</name>
<proteinExistence type="predicted"/>
<sequence length="266" mass="29504">MRSINFKGKTGTAGLDQSYGPLHFAQGPVVGMAADVVCTHTRWAPEDIELGMLFNGACLSVEWLGDGTIHPIRVLVDPEINGTPTRAWPPFEFVYRNYRGEITPRKVRPIAVWWGKTEWHPEDQWMLRAFDVEKEEPRDFAIRDIMFSAKIGGVEISAPGVTFFKGNVTPTEDGWHTGPQDAEEHVQDINILRHDGLAVGVAVHNGDLTPQQVRQHADLMAAAPRMKKALILAWKAISGHGNQPTDAEVEMEKIFGELGIDPDGHS</sequence>
<dbReference type="Proteomes" id="UP000225322">
    <property type="component" value="Segment"/>
</dbReference>
<gene>
    <name evidence="1" type="ORF">CPT_Sansa99</name>
</gene>
<keyword evidence="2" id="KW-1185">Reference proteome</keyword>
<protein>
    <submittedName>
        <fullName evidence="1">Uncharacterized protein</fullName>
    </submittedName>
</protein>
<accession>A0A0K1LMR8</accession>
<dbReference type="EMBL" id="KT001913">
    <property type="protein sequence ID" value="AKU43503.1"/>
    <property type="molecule type" value="Genomic_DNA"/>
</dbReference>